<evidence type="ECO:0000313" key="2">
    <source>
        <dbReference type="EMBL" id="CEM31647.1"/>
    </source>
</evidence>
<evidence type="ECO:0000256" key="1">
    <source>
        <dbReference type="SAM" id="MobiDB-lite"/>
    </source>
</evidence>
<dbReference type="AlphaFoldDB" id="A0A0G4GN82"/>
<name>A0A0G4GN82_9ALVE</name>
<protein>
    <submittedName>
        <fullName evidence="2">Uncharacterized protein</fullName>
    </submittedName>
</protein>
<sequence>MSAALLFDSPLRKLLLGVDGAPRKLRFLLADEHRCTDPIFLSEQGRLVFIKKEARSQITVDKAVEVFITFLEQLKPDLPQWKETCGWEFFGKVIGGDHTPIDFIAIPTADGNYGYLLREDARSYYGTEWDRIKAELVDEKKEMTSITPQNLKNAERNVEARLFCQVVLWVMGACGLLKATLVKNVDPPMIQWASDLAKEKKNLPKDSPFEWLKKTVFEERRVQIERVRQTSKSKGADSQKETASTATSSKAGEKLKRQEASSSSYLSGLGKEQEGRSFSTLEPKQTPLLAPKLTETTPTRLPPVKPSNALLGILKGGGGGNSVDDQARGATVEEINVWGRNSSDRQPAQSPSGSPIVKTCPFPVDQGGIWRDSGGGDGWGPPEKKGALLTALDDPGFDGPPPGFEDVAPSKAMADMEDGSFESGRFMPPPGMDDGECLGGLEEDGSLEPAAGGLGAPNADAAVGRGSLWQLPADDDLTGSDVTRGLWGGLSSGGGLWGDSEGGIGGLSLRGEDFVDVEGKSNLSGSASLETGTGHTANLHAILSGVSFENLGRGARQGTDGALGGGLSLMQREPKAPGDVDDATSDTGDSNTAGPPVNDADRNRQIMRPMSEIRWILKQDANDEQLKKTRVIYCLQQQVSRFDELPAAVQQRLGTLRKEVRQCLEAVRVLKQRDAVPHSWLTQDELLEQLPVKLLFDVCLKDDLRQLKKKQNKKTSKPFGGAWTMSQLENLSLSQGLALFPREFFALDSEDSETTALSSQPGGHLLPTPPPGNKLLQGSSAVSDSGKPSTGKGLLSGFASSERGAPSASIPRGAGQSSSSSSSGISRPSPSPEGPSVIAPPPDFERIDPDVHDILVDPNTAEGREKIYTYIKFRIDCLFRETLISEGISALSVAVVGELMKKHQKDVINLLDTIPGPHPKKIPALLTQCFSEVFEVKPNTRMVCLRTPSEAPKEPAGIYKRREGATAPFHSAGRVGVPSGVPARRPETENGPGLPPAVTAVAIQAGPFFGPSPTSQDRTSTGFFQRSNGTPPEGGSLAASSASSGEGGMRLGGAEDGDDSKDSLNEALNAIELVLNSVPANLNCGRGGDNVRVESRGNEKTPDKTS</sequence>
<feature type="compositionally biased region" description="Polar residues" evidence="1">
    <location>
        <begin position="1012"/>
        <end position="1030"/>
    </location>
</feature>
<accession>A0A0G4GN82</accession>
<feature type="compositionally biased region" description="Basic and acidic residues" evidence="1">
    <location>
        <begin position="227"/>
        <end position="240"/>
    </location>
</feature>
<proteinExistence type="predicted"/>
<feature type="compositionally biased region" description="Basic and acidic residues" evidence="1">
    <location>
        <begin position="1089"/>
        <end position="1106"/>
    </location>
</feature>
<feature type="region of interest" description="Disordered" evidence="1">
    <location>
        <begin position="751"/>
        <end position="844"/>
    </location>
</feature>
<feature type="compositionally biased region" description="Low complexity" evidence="1">
    <location>
        <begin position="1033"/>
        <end position="1044"/>
    </location>
</feature>
<feature type="region of interest" description="Disordered" evidence="1">
    <location>
        <begin position="340"/>
        <end position="361"/>
    </location>
</feature>
<feature type="region of interest" description="Disordered" evidence="1">
    <location>
        <begin position="227"/>
        <end position="306"/>
    </location>
</feature>
<reference evidence="2" key="1">
    <citation type="submission" date="2014-11" db="EMBL/GenBank/DDBJ databases">
        <authorList>
            <person name="Otto D Thomas"/>
            <person name="Naeem Raeece"/>
        </authorList>
    </citation>
    <scope>NUCLEOTIDE SEQUENCE</scope>
</reference>
<feature type="region of interest" description="Disordered" evidence="1">
    <location>
        <begin position="1083"/>
        <end position="1106"/>
    </location>
</feature>
<feature type="compositionally biased region" description="Polar residues" evidence="1">
    <location>
        <begin position="340"/>
        <end position="353"/>
    </location>
</feature>
<feature type="compositionally biased region" description="Low complexity" evidence="1">
    <location>
        <begin position="809"/>
        <end position="828"/>
    </location>
</feature>
<feature type="region of interest" description="Disordered" evidence="1">
    <location>
        <begin position="557"/>
        <end position="602"/>
    </location>
</feature>
<dbReference type="EMBL" id="CDMZ01001376">
    <property type="protein sequence ID" value="CEM31647.1"/>
    <property type="molecule type" value="Genomic_DNA"/>
</dbReference>
<feature type="compositionally biased region" description="Polar residues" evidence="1">
    <location>
        <begin position="241"/>
        <end position="250"/>
    </location>
</feature>
<dbReference type="VEuPathDB" id="CryptoDB:Cvel_22641"/>
<feature type="region of interest" description="Disordered" evidence="1">
    <location>
        <begin position="969"/>
        <end position="1062"/>
    </location>
</feature>
<gene>
    <name evidence="2" type="ORF">Cvel_22641</name>
</gene>
<feature type="compositionally biased region" description="Polar residues" evidence="1">
    <location>
        <begin position="776"/>
        <end position="788"/>
    </location>
</feature>
<organism evidence="2">
    <name type="scientific">Chromera velia CCMP2878</name>
    <dbReference type="NCBI Taxonomy" id="1169474"/>
    <lineage>
        <taxon>Eukaryota</taxon>
        <taxon>Sar</taxon>
        <taxon>Alveolata</taxon>
        <taxon>Colpodellida</taxon>
        <taxon>Chromeraceae</taxon>
        <taxon>Chromera</taxon>
    </lineage>
</organism>
<feature type="compositionally biased region" description="Pro residues" evidence="1">
    <location>
        <begin position="829"/>
        <end position="842"/>
    </location>
</feature>